<evidence type="ECO:0000256" key="4">
    <source>
        <dbReference type="ARBA" id="ARBA00022729"/>
    </source>
</evidence>
<dbReference type="GO" id="GO:0007411">
    <property type="term" value="P:axon guidance"/>
    <property type="evidence" value="ECO:0007669"/>
    <property type="project" value="TreeGrafter"/>
</dbReference>
<evidence type="ECO:0000256" key="7">
    <source>
        <dbReference type="ARBA" id="ARBA00023157"/>
    </source>
</evidence>
<comment type="caution">
    <text evidence="10">Lacks conserved residue(s) required for the propagation of feature annotation.</text>
</comment>
<evidence type="ECO:0000256" key="8">
    <source>
        <dbReference type="ARBA" id="ARBA00023180"/>
    </source>
</evidence>
<dbReference type="PROSITE" id="PS50027">
    <property type="entry name" value="EGF_LAM_2"/>
    <property type="match status" value="2"/>
</dbReference>
<evidence type="ECO:0000313" key="13">
    <source>
        <dbReference type="RefSeq" id="XP_030897810.1"/>
    </source>
</evidence>
<feature type="domain" description="Laminin EGF-like" evidence="11">
    <location>
        <begin position="157"/>
        <end position="208"/>
    </location>
</feature>
<organism evidence="12 13">
    <name type="scientific">Leptonychotes weddellii</name>
    <name type="common">Weddell seal</name>
    <name type="synonym">Otaria weddellii</name>
    <dbReference type="NCBI Taxonomy" id="9713"/>
    <lineage>
        <taxon>Eukaryota</taxon>
        <taxon>Metazoa</taxon>
        <taxon>Chordata</taxon>
        <taxon>Craniata</taxon>
        <taxon>Vertebrata</taxon>
        <taxon>Euteleostomi</taxon>
        <taxon>Mammalia</taxon>
        <taxon>Eutheria</taxon>
        <taxon>Laurasiatheria</taxon>
        <taxon>Carnivora</taxon>
        <taxon>Caniformia</taxon>
        <taxon>Pinnipedia</taxon>
        <taxon>Phocidae</taxon>
        <taxon>Monachinae</taxon>
        <taxon>Lobodontini</taxon>
        <taxon>Leptonychotes</taxon>
    </lineage>
</organism>
<keyword evidence="8" id="KW-0325">Glycoprotein</keyword>
<keyword evidence="12" id="KW-1185">Reference proteome</keyword>
<dbReference type="Gene3D" id="2.10.25.10">
    <property type="entry name" value="Laminin"/>
    <property type="match status" value="3"/>
</dbReference>
<evidence type="ECO:0000256" key="3">
    <source>
        <dbReference type="ARBA" id="ARBA00022530"/>
    </source>
</evidence>
<accession>A0A7F8RX09</accession>
<dbReference type="AlphaFoldDB" id="A0A7F8RX09"/>
<reference evidence="13" key="1">
    <citation type="submission" date="2025-08" db="UniProtKB">
        <authorList>
            <consortium name="RefSeq"/>
        </authorList>
    </citation>
    <scope>IDENTIFICATION</scope>
    <source>
        <tissue evidence="13">Liver</tissue>
    </source>
</reference>
<dbReference type="SUPFAM" id="SSF57196">
    <property type="entry name" value="EGF/Laminin"/>
    <property type="match status" value="3"/>
</dbReference>
<dbReference type="GO" id="GO:0016477">
    <property type="term" value="P:cell migration"/>
    <property type="evidence" value="ECO:0007669"/>
    <property type="project" value="TreeGrafter"/>
</dbReference>
<evidence type="ECO:0000256" key="10">
    <source>
        <dbReference type="PROSITE-ProRule" id="PRU00460"/>
    </source>
</evidence>
<evidence type="ECO:0000259" key="11">
    <source>
        <dbReference type="PROSITE" id="PS50027"/>
    </source>
</evidence>
<proteinExistence type="predicted"/>
<feature type="disulfide bond" evidence="10">
    <location>
        <begin position="181"/>
        <end position="190"/>
    </location>
</feature>
<dbReference type="GO" id="GO:0034446">
    <property type="term" value="P:substrate adhesion-dependent cell spreading"/>
    <property type="evidence" value="ECO:0007669"/>
    <property type="project" value="TreeGrafter"/>
</dbReference>
<dbReference type="CDD" id="cd00055">
    <property type="entry name" value="EGF_Lam"/>
    <property type="match status" value="2"/>
</dbReference>
<dbReference type="PANTHER" id="PTHR10574:SF279">
    <property type="entry name" value="LAMININ SUBUNIT BETA 4"/>
    <property type="match status" value="1"/>
</dbReference>
<evidence type="ECO:0000256" key="9">
    <source>
        <dbReference type="ARBA" id="ARBA00023292"/>
    </source>
</evidence>
<evidence type="ECO:0000313" key="12">
    <source>
        <dbReference type="Proteomes" id="UP000245341"/>
    </source>
</evidence>
<gene>
    <name evidence="13" type="primary">LOC115945052</name>
</gene>
<dbReference type="Pfam" id="PF00053">
    <property type="entry name" value="EGF_laminin"/>
    <property type="match status" value="3"/>
</dbReference>
<dbReference type="GO" id="GO:0009887">
    <property type="term" value="P:animal organ morphogenesis"/>
    <property type="evidence" value="ECO:0007669"/>
    <property type="project" value="TreeGrafter"/>
</dbReference>
<evidence type="ECO:0000256" key="1">
    <source>
        <dbReference type="ARBA" id="ARBA00004302"/>
    </source>
</evidence>
<dbReference type="GeneID" id="115945052"/>
<dbReference type="Proteomes" id="UP000245341">
    <property type="component" value="Unplaced"/>
</dbReference>
<keyword evidence="2" id="KW-0964">Secreted</keyword>
<dbReference type="InterPro" id="IPR050440">
    <property type="entry name" value="Laminin/Netrin_ECM"/>
</dbReference>
<dbReference type="SMART" id="SM00180">
    <property type="entry name" value="EGF_Lam"/>
    <property type="match status" value="3"/>
</dbReference>
<feature type="disulfide bond" evidence="10">
    <location>
        <begin position="239"/>
        <end position="248"/>
    </location>
</feature>
<dbReference type="OrthoDB" id="5985440at2759"/>
<dbReference type="InterPro" id="IPR002049">
    <property type="entry name" value="LE_dom"/>
</dbReference>
<evidence type="ECO:0000256" key="2">
    <source>
        <dbReference type="ARBA" id="ARBA00022525"/>
    </source>
</evidence>
<dbReference type="FunFam" id="2.10.25.10:FF:000101">
    <property type="entry name" value="Laminin subunit beta 1"/>
    <property type="match status" value="1"/>
</dbReference>
<protein>
    <submittedName>
        <fullName evidence="13">Laminin subunit beta-4-like</fullName>
    </submittedName>
</protein>
<dbReference type="FunFam" id="2.10.25.10:FF:000138">
    <property type="entry name" value="Laminin subunit beta 1"/>
    <property type="match status" value="1"/>
</dbReference>
<keyword evidence="3" id="KW-0272">Extracellular matrix</keyword>
<dbReference type="PROSITE" id="PS01248">
    <property type="entry name" value="EGF_LAM_1"/>
    <property type="match status" value="1"/>
</dbReference>
<dbReference type="PANTHER" id="PTHR10574">
    <property type="entry name" value="NETRIN/LAMININ-RELATED"/>
    <property type="match status" value="1"/>
</dbReference>
<evidence type="ECO:0000256" key="6">
    <source>
        <dbReference type="ARBA" id="ARBA00022869"/>
    </source>
</evidence>
<comment type="subcellular location">
    <subcellularLocation>
        <location evidence="1">Secreted</location>
        <location evidence="1">Extracellular space</location>
        <location evidence="1">Extracellular matrix</location>
        <location evidence="1">Basement membrane</location>
    </subcellularLocation>
</comment>
<keyword evidence="6" id="KW-0084">Basement membrane</keyword>
<keyword evidence="7 10" id="KW-1015">Disulfide bond</keyword>
<dbReference type="RefSeq" id="XP_030897810.1">
    <property type="nucleotide sequence ID" value="XM_031041950.1"/>
</dbReference>
<keyword evidence="9 10" id="KW-0424">Laminin EGF-like domain</keyword>
<feature type="domain" description="Laminin EGF-like" evidence="11">
    <location>
        <begin position="209"/>
        <end position="266"/>
    </location>
</feature>
<dbReference type="FunFam" id="2.10.25.10:FF:000130">
    <property type="entry name" value="Laminin subunit beta 1"/>
    <property type="match status" value="1"/>
</dbReference>
<name>A0A7F8RX09_LEPWE</name>
<keyword evidence="4" id="KW-0732">Signal</keyword>
<dbReference type="GO" id="GO:0070831">
    <property type="term" value="P:basement membrane assembly"/>
    <property type="evidence" value="ECO:0007669"/>
    <property type="project" value="TreeGrafter"/>
</dbReference>
<sequence length="288" mass="31058">MSAIYTDAAALAFVMGSPNFVIQRQARVSIAGVLQLEDTVKASSKIRSFESCTVLKHSKSTSANVRFSWERLVKRNCLARCIDGYYGNPPSGRSCRPCRCPDVPSSSQYFAHSCYQHPWSSDVICNCLQGYAGKQCGECSAGFYGNPRISGASCQPCACHKNTDVTDPESCSRLTGECLKCLHNTQGPHCQFCKPGYFGSAVNQTCRRCSCHPSGVNPAECPPGRGACLCDPDTGTCPCLPNVTGQACDRCADGYWNLVPGRGCQPCDCEPRTSHGSHCDQARCSELT</sequence>
<dbReference type="KEGG" id="lww:115945052"/>
<keyword evidence="5" id="KW-0677">Repeat</keyword>
<dbReference type="GO" id="GO:0043256">
    <property type="term" value="C:laminin complex"/>
    <property type="evidence" value="ECO:0007669"/>
    <property type="project" value="TreeGrafter"/>
</dbReference>
<evidence type="ECO:0000256" key="5">
    <source>
        <dbReference type="ARBA" id="ARBA00022737"/>
    </source>
</evidence>
<dbReference type="GO" id="GO:0009888">
    <property type="term" value="P:tissue development"/>
    <property type="evidence" value="ECO:0007669"/>
    <property type="project" value="TreeGrafter"/>
</dbReference>